<name>A0A9Q3CYB1_9BASI</name>
<dbReference type="AlphaFoldDB" id="A0A9Q3CYB1"/>
<dbReference type="Gene3D" id="3.40.140.10">
    <property type="entry name" value="Cytidine Deaminase, domain 2"/>
    <property type="match status" value="1"/>
</dbReference>
<dbReference type="GO" id="GO:0008237">
    <property type="term" value="F:metallopeptidase activity"/>
    <property type="evidence" value="ECO:0007669"/>
    <property type="project" value="InterPro"/>
</dbReference>
<evidence type="ECO:0000259" key="4">
    <source>
        <dbReference type="Pfam" id="PF13012"/>
    </source>
</evidence>
<reference evidence="5" key="1">
    <citation type="submission" date="2021-03" db="EMBL/GenBank/DDBJ databases">
        <title>Draft genome sequence of rust myrtle Austropuccinia psidii MF-1, a brazilian biotype.</title>
        <authorList>
            <person name="Quecine M.C."/>
            <person name="Pachon D.M.R."/>
            <person name="Bonatelli M.L."/>
            <person name="Correr F.H."/>
            <person name="Franceschini L.M."/>
            <person name="Leite T.F."/>
            <person name="Margarido G.R.A."/>
            <person name="Almeida C.A."/>
            <person name="Ferrarezi J.A."/>
            <person name="Labate C.A."/>
        </authorList>
    </citation>
    <scope>NUCLEOTIDE SEQUENCE</scope>
    <source>
        <strain evidence="5">MF-1</strain>
    </source>
</reference>
<keyword evidence="2" id="KW-0963">Cytoplasm</keyword>
<dbReference type="GO" id="GO:0000338">
    <property type="term" value="P:protein deneddylation"/>
    <property type="evidence" value="ECO:0007669"/>
    <property type="project" value="InterPro"/>
</dbReference>
<evidence type="ECO:0000259" key="3">
    <source>
        <dbReference type="Pfam" id="PF01398"/>
    </source>
</evidence>
<dbReference type="PANTHER" id="PTHR10540:SF8">
    <property type="entry name" value="COP9 SIGNALOSOME COMPLEX SUBUNIT 6"/>
    <property type="match status" value="1"/>
</dbReference>
<evidence type="ECO:0000313" key="6">
    <source>
        <dbReference type="Proteomes" id="UP000765509"/>
    </source>
</evidence>
<keyword evidence="2" id="KW-0736">Signalosome</keyword>
<dbReference type="InterPro" id="IPR000555">
    <property type="entry name" value="JAMM/MPN+_dom"/>
</dbReference>
<keyword evidence="6" id="KW-1185">Reference proteome</keyword>
<comment type="function">
    <text evidence="2">Component of the COP9 signalosome complex (CSN), a complex involved in various cellular and developmental processes.</text>
</comment>
<proteinExistence type="inferred from homology"/>
<dbReference type="EMBL" id="AVOT02010678">
    <property type="protein sequence ID" value="MBW0490626.1"/>
    <property type="molecule type" value="Genomic_DNA"/>
</dbReference>
<dbReference type="Proteomes" id="UP000765509">
    <property type="component" value="Unassembled WGS sequence"/>
</dbReference>
<organism evidence="5 6">
    <name type="scientific">Austropuccinia psidii MF-1</name>
    <dbReference type="NCBI Taxonomy" id="1389203"/>
    <lineage>
        <taxon>Eukaryota</taxon>
        <taxon>Fungi</taxon>
        <taxon>Dikarya</taxon>
        <taxon>Basidiomycota</taxon>
        <taxon>Pucciniomycotina</taxon>
        <taxon>Pucciniomycetes</taxon>
        <taxon>Pucciniales</taxon>
        <taxon>Sphaerophragmiaceae</taxon>
        <taxon>Austropuccinia</taxon>
    </lineage>
</organism>
<dbReference type="CDD" id="cd08063">
    <property type="entry name" value="MPN_CSN6"/>
    <property type="match status" value="1"/>
</dbReference>
<dbReference type="OrthoDB" id="1378at2759"/>
<dbReference type="GO" id="GO:0008180">
    <property type="term" value="C:COP9 signalosome"/>
    <property type="evidence" value="ECO:0007669"/>
    <property type="project" value="UniProtKB-UniRule"/>
</dbReference>
<comment type="similarity">
    <text evidence="1 2">Belongs to the peptidase M67A family. CSN6 subfamily.</text>
</comment>
<feature type="domain" description="JAB1/MPN/MOV34 metalloenzyme" evidence="3">
    <location>
        <begin position="24"/>
        <end position="127"/>
    </location>
</feature>
<evidence type="ECO:0000256" key="1">
    <source>
        <dbReference type="ARBA" id="ARBA00010893"/>
    </source>
</evidence>
<accession>A0A9Q3CYB1</accession>
<evidence type="ECO:0000313" key="5">
    <source>
        <dbReference type="EMBL" id="MBW0490626.1"/>
    </source>
</evidence>
<gene>
    <name evidence="5" type="ORF">O181_030341</name>
</gene>
<feature type="domain" description="EIF3F/CSN6-like C-terminal" evidence="4">
    <location>
        <begin position="181"/>
        <end position="301"/>
    </location>
</feature>
<sequence>MARMSPACAESSIANPTMLSDLFITIHPLPILNISDHHTRHQFTSQSATSNIYGALIGTQTGRKLEIVNSFEVPVDQDEKVDFGFFKTRQEQFQQVFPTLSLLGWYSLGQEPTKQHLNIQTQFNQYTDLSAPILLLYHPSSFSLEDSNIKRELPLALYEFISLGSVENVYLKCAYDIQTSEAERIAVDYVTKPNVGGKENGLLANLITQRNAIKMLHSKLGVIVSYLQQFNSPEQTNSEALQSKFDHELLRELSSLVTCLPNPTENPFFKNEFMTESNDGLLTSYLSAQSKTLNQTNQLIDRYLYITGREVDSSKISNSNKSQDLLKGKTLLSLETMLSNSSSFKTFLNSSNPGNKKR</sequence>
<dbReference type="InterPro" id="IPR024969">
    <property type="entry name" value="EIF3F/CSN6-like_C"/>
</dbReference>
<evidence type="ECO:0000256" key="2">
    <source>
        <dbReference type="RuleBase" id="RU367006"/>
    </source>
</evidence>
<dbReference type="Pfam" id="PF01398">
    <property type="entry name" value="JAB"/>
    <property type="match status" value="1"/>
</dbReference>
<protein>
    <recommendedName>
        <fullName evidence="2">COP9 signalosome complex subunit 6</fullName>
    </recommendedName>
</protein>
<dbReference type="Pfam" id="PF13012">
    <property type="entry name" value="MitMem_reg"/>
    <property type="match status" value="1"/>
</dbReference>
<dbReference type="InterPro" id="IPR033859">
    <property type="entry name" value="MPN_CSN6"/>
</dbReference>
<keyword evidence="2" id="KW-0539">Nucleus</keyword>
<comment type="caution">
    <text evidence="5">The sequence shown here is derived from an EMBL/GenBank/DDBJ whole genome shotgun (WGS) entry which is preliminary data.</text>
</comment>
<dbReference type="PANTHER" id="PTHR10540">
    <property type="entry name" value="EUKARYOTIC TRANSLATION INITIATION FACTOR 3 SUBUNIT F-RELATED"/>
    <property type="match status" value="1"/>
</dbReference>
<dbReference type="GO" id="GO:0005737">
    <property type="term" value="C:cytoplasm"/>
    <property type="evidence" value="ECO:0007669"/>
    <property type="project" value="UniProtKB-SubCell"/>
</dbReference>
<comment type="subcellular location">
    <subcellularLocation>
        <location evidence="2">Cytoplasm</location>
    </subcellularLocation>
    <subcellularLocation>
        <location evidence="2">Nucleus</location>
    </subcellularLocation>
</comment>